<sequence>MATYKNLKARLDRGETIIHDAAVSTELQSMGVPMDFVAWSGPSNYTHPSSVIQMHERHIRAGSDIITTNTWSTLRPTLEGAGYGDFVREINARAVHLAQEARDRASEGRDIYIAGSISSNITGRDPRTGELGFGAFSATPRLSAEELKEYYGEVTSIMAEAGVDFFLIEAMGRDNEARIIQAQAAKDTGLPVWIGFNASANSKGVVMLGGQQVATHVAESTFYKGARVMKDMTLAEAIREVLPVGPD</sequence>
<dbReference type="Pfam" id="PF02574">
    <property type="entry name" value="S-methyl_trans"/>
    <property type="match status" value="1"/>
</dbReference>
<feature type="non-terminal residue" evidence="4">
    <location>
        <position position="247"/>
    </location>
</feature>
<dbReference type="PANTHER" id="PTHR11103">
    <property type="entry name" value="SLR1189 PROTEIN"/>
    <property type="match status" value="1"/>
</dbReference>
<evidence type="ECO:0000256" key="1">
    <source>
        <dbReference type="ARBA" id="ARBA00022603"/>
    </source>
</evidence>
<dbReference type="SUPFAM" id="SSF82282">
    <property type="entry name" value="Homocysteine S-methyltransferase"/>
    <property type="match status" value="1"/>
</dbReference>
<proteinExistence type="predicted"/>
<accession>A0A382SDQ8</accession>
<dbReference type="Gene3D" id="3.20.20.330">
    <property type="entry name" value="Homocysteine-binding-like domain"/>
    <property type="match status" value="1"/>
</dbReference>
<dbReference type="InterPro" id="IPR003726">
    <property type="entry name" value="HCY_dom"/>
</dbReference>
<dbReference type="AlphaFoldDB" id="A0A382SDQ8"/>
<gene>
    <name evidence="4" type="ORF">METZ01_LOCUS360556</name>
</gene>
<dbReference type="PROSITE" id="PS50970">
    <property type="entry name" value="HCY"/>
    <property type="match status" value="1"/>
</dbReference>
<feature type="domain" description="Hcy-binding" evidence="3">
    <location>
        <begin position="5"/>
        <end position="247"/>
    </location>
</feature>
<dbReference type="InterPro" id="IPR036589">
    <property type="entry name" value="HCY_dom_sf"/>
</dbReference>
<dbReference type="EMBL" id="UINC01128141">
    <property type="protein sequence ID" value="SVD07702.1"/>
    <property type="molecule type" value="Genomic_DNA"/>
</dbReference>
<evidence type="ECO:0000313" key="4">
    <source>
        <dbReference type="EMBL" id="SVD07702.1"/>
    </source>
</evidence>
<keyword evidence="1" id="KW-0489">Methyltransferase</keyword>
<dbReference type="GO" id="GO:0032259">
    <property type="term" value="P:methylation"/>
    <property type="evidence" value="ECO:0007669"/>
    <property type="project" value="UniProtKB-KW"/>
</dbReference>
<protein>
    <recommendedName>
        <fullName evidence="3">Hcy-binding domain-containing protein</fullName>
    </recommendedName>
</protein>
<dbReference type="GO" id="GO:0008168">
    <property type="term" value="F:methyltransferase activity"/>
    <property type="evidence" value="ECO:0007669"/>
    <property type="project" value="UniProtKB-KW"/>
</dbReference>
<evidence type="ECO:0000256" key="2">
    <source>
        <dbReference type="ARBA" id="ARBA00022679"/>
    </source>
</evidence>
<keyword evidence="2" id="KW-0808">Transferase</keyword>
<evidence type="ECO:0000259" key="3">
    <source>
        <dbReference type="PROSITE" id="PS50970"/>
    </source>
</evidence>
<dbReference type="PANTHER" id="PTHR11103:SF18">
    <property type="entry name" value="SLR1189 PROTEIN"/>
    <property type="match status" value="1"/>
</dbReference>
<name>A0A382SDQ8_9ZZZZ</name>
<reference evidence="4" key="1">
    <citation type="submission" date="2018-05" db="EMBL/GenBank/DDBJ databases">
        <authorList>
            <person name="Lanie J.A."/>
            <person name="Ng W.-L."/>
            <person name="Kazmierczak K.M."/>
            <person name="Andrzejewski T.M."/>
            <person name="Davidsen T.M."/>
            <person name="Wayne K.J."/>
            <person name="Tettelin H."/>
            <person name="Glass J.I."/>
            <person name="Rusch D."/>
            <person name="Podicherti R."/>
            <person name="Tsui H.-C.T."/>
            <person name="Winkler M.E."/>
        </authorList>
    </citation>
    <scope>NUCLEOTIDE SEQUENCE</scope>
</reference>
<organism evidence="4">
    <name type="scientific">marine metagenome</name>
    <dbReference type="NCBI Taxonomy" id="408172"/>
    <lineage>
        <taxon>unclassified sequences</taxon>
        <taxon>metagenomes</taxon>
        <taxon>ecological metagenomes</taxon>
    </lineage>
</organism>